<dbReference type="InterPro" id="IPR043441">
    <property type="entry name" value="Tjap1/BEGAIN"/>
</dbReference>
<dbReference type="PANTHER" id="PTHR28664">
    <property type="entry name" value="TIGHT JUNCTION-ASSOCIATED PROTEIN 1"/>
    <property type="match status" value="1"/>
</dbReference>
<protein>
    <submittedName>
        <fullName evidence="6">Tight junction-associated protein 1</fullName>
    </submittedName>
</protein>
<feature type="region of interest" description="Disordered" evidence="5">
    <location>
        <begin position="379"/>
        <end position="629"/>
    </location>
</feature>
<feature type="compositionally biased region" description="Basic residues" evidence="5">
    <location>
        <begin position="460"/>
        <end position="473"/>
    </location>
</feature>
<feature type="region of interest" description="Disordered" evidence="5">
    <location>
        <begin position="200"/>
        <end position="254"/>
    </location>
</feature>
<feature type="compositionally biased region" description="Basic and acidic residues" evidence="5">
    <location>
        <begin position="413"/>
        <end position="435"/>
    </location>
</feature>
<proteinExistence type="predicted"/>
<organism evidence="6 7">
    <name type="scientific">Merluccius polli</name>
    <name type="common">Benguela hake</name>
    <name type="synonym">Merluccius cadenati</name>
    <dbReference type="NCBI Taxonomy" id="89951"/>
    <lineage>
        <taxon>Eukaryota</taxon>
        <taxon>Metazoa</taxon>
        <taxon>Chordata</taxon>
        <taxon>Craniata</taxon>
        <taxon>Vertebrata</taxon>
        <taxon>Euteleostomi</taxon>
        <taxon>Actinopterygii</taxon>
        <taxon>Neopterygii</taxon>
        <taxon>Teleostei</taxon>
        <taxon>Neoteleostei</taxon>
        <taxon>Acanthomorphata</taxon>
        <taxon>Zeiogadaria</taxon>
        <taxon>Gadariae</taxon>
        <taxon>Gadiformes</taxon>
        <taxon>Gadoidei</taxon>
        <taxon>Merlucciidae</taxon>
        <taxon>Merluccius</taxon>
    </lineage>
</organism>
<gene>
    <name evidence="6" type="primary">Tjap1_1</name>
    <name evidence="6" type="ORF">N1851_024485</name>
</gene>
<sequence length="937" mass="103589">MVNPTRPELLDSLPLGKRQVMEKFFTPVYRPPTQDEIKLRKHNNHRHFPHDHPQHHHHPHPVYHSQDESHSYTKLDGNDENTDDSQAQHHQHRRHQQTYHLHDNLPHDYHQPQHPQHHHYPPQESEIHNQQQTTVTLSRAASSSLSSSSSSLFSSSSWQTEASVNDPFSARPAQHSLSCSNILEVRTGFREDDGSEPIVFATVKRGAHKASPYGSTEGRSRQNEHRHAPSYDRDQSHSDEGLLQTSEDEVVAGRQRRAADLHHGALYKTASLGRSLAFSEENLVLGASGRPQRGVPSNQIPGKGILKNREPPPDIRKARSMEVLSPRVAKGQGKGRDKGKEVTPAEMKIARENFVQGKLQFSAFLDEITKQVISPSNLNILGVNNDKTPGDTPEPVRGPGTAKPQLPIKKHRESCSGEEKEQHHKPPATQEKRESCGNSPSCHASHTDQSDPDKLTSYVARRHRGSPPPHHHPQTPSDGPHPGGNRKKEKSVPVIANLSHNARESDVRRGSHLTDGTSTSPEPVLPKQRNHRKHRNASPRSPHPPDYQHLPHIQPRHGYTSPGQQEEGHGAHKTLGSAPGPESEPGFCKSDSSRTRDTAFTSNSQNSDQSVRHRSQAARKGHTDSHHKVLLGGSDQFQALQEENTDLHQNLLQTVVCIESLEAELNRTREELSHVKDKYKSLVETHTGTRQTNTMLGEHLHIASESLSSERKYLINRIAELSSELEEAHRTIAALETINVPCLIKELLEKHFDSAEAVQKFLKTATAVNHPKMPSPPDPSQSGASNVVEVPHDWSEAGPRRVTAFMPWKQEASAGTASAATASTDGGLPGAHGASHSQPFSIADISAAIYKKIASEFTANHKPSQTKSLQGCPKGTNHTGTTRPPAHVRQVLETAELAPGLGDVTYLSAQQVLDEFMNQLQPQNQASGGKEQQVSHI</sequence>
<dbReference type="AlphaFoldDB" id="A0AA47MF39"/>
<dbReference type="GO" id="GO:0016020">
    <property type="term" value="C:membrane"/>
    <property type="evidence" value="ECO:0007669"/>
    <property type="project" value="UniProtKB-SubCell"/>
</dbReference>
<reference evidence="6" key="1">
    <citation type="journal article" date="2023" name="Front. Mar. Sci.">
        <title>A new Merluccius polli reference genome to investigate the effects of global change in West African waters.</title>
        <authorList>
            <person name="Mateo J.L."/>
            <person name="Blanco-Fernandez C."/>
            <person name="Garcia-Vazquez E."/>
            <person name="Machado-Schiaffino G."/>
        </authorList>
    </citation>
    <scope>NUCLEOTIDE SEQUENCE</scope>
    <source>
        <strain evidence="6">C29</strain>
        <tissue evidence="6">Fin</tissue>
    </source>
</reference>
<comment type="caution">
    <text evidence="6">The sequence shown here is derived from an EMBL/GenBank/DDBJ whole genome shotgun (WGS) entry which is preliminary data.</text>
</comment>
<feature type="compositionally biased region" description="Basic and acidic residues" evidence="5">
    <location>
        <begin position="445"/>
        <end position="454"/>
    </location>
</feature>
<evidence type="ECO:0000256" key="2">
    <source>
        <dbReference type="ARBA" id="ARBA00022553"/>
    </source>
</evidence>
<feature type="region of interest" description="Disordered" evidence="5">
    <location>
        <begin position="289"/>
        <end position="313"/>
    </location>
</feature>
<feature type="coiled-coil region" evidence="4">
    <location>
        <begin position="658"/>
        <end position="685"/>
    </location>
</feature>
<feature type="coiled-coil region" evidence="4">
    <location>
        <begin position="711"/>
        <end position="738"/>
    </location>
</feature>
<keyword evidence="2" id="KW-0597">Phosphoprotein</keyword>
<evidence type="ECO:0000256" key="4">
    <source>
        <dbReference type="SAM" id="Coils"/>
    </source>
</evidence>
<evidence type="ECO:0000256" key="1">
    <source>
        <dbReference type="ARBA" id="ARBA00004170"/>
    </source>
</evidence>
<evidence type="ECO:0000313" key="7">
    <source>
        <dbReference type="Proteomes" id="UP001174136"/>
    </source>
</evidence>
<evidence type="ECO:0000256" key="3">
    <source>
        <dbReference type="ARBA" id="ARBA00023136"/>
    </source>
</evidence>
<feature type="compositionally biased region" description="Basic residues" evidence="5">
    <location>
        <begin position="528"/>
        <end position="537"/>
    </location>
</feature>
<feature type="compositionally biased region" description="Low complexity" evidence="5">
    <location>
        <begin position="815"/>
        <end position="826"/>
    </location>
</feature>
<feature type="region of interest" description="Disordered" evidence="5">
    <location>
        <begin position="861"/>
        <end position="884"/>
    </location>
</feature>
<dbReference type="GO" id="GO:0005802">
    <property type="term" value="C:trans-Golgi network"/>
    <property type="evidence" value="ECO:0007669"/>
    <property type="project" value="TreeGrafter"/>
</dbReference>
<evidence type="ECO:0000313" key="6">
    <source>
        <dbReference type="EMBL" id="KAK0138970.1"/>
    </source>
</evidence>
<evidence type="ECO:0000256" key="5">
    <source>
        <dbReference type="SAM" id="MobiDB-lite"/>
    </source>
</evidence>
<feature type="compositionally biased region" description="Basic residues" evidence="5">
    <location>
        <begin position="44"/>
        <end position="61"/>
    </location>
</feature>
<name>A0AA47MF39_MERPO</name>
<feature type="compositionally biased region" description="Polar residues" evidence="5">
    <location>
        <begin position="128"/>
        <end position="141"/>
    </location>
</feature>
<dbReference type="GO" id="GO:0007030">
    <property type="term" value="P:Golgi organization"/>
    <property type="evidence" value="ECO:0007669"/>
    <property type="project" value="TreeGrafter"/>
</dbReference>
<keyword evidence="3" id="KW-0472">Membrane</keyword>
<feature type="compositionally biased region" description="Basic and acidic residues" evidence="5">
    <location>
        <begin position="100"/>
        <end position="111"/>
    </location>
</feature>
<accession>A0AA47MF39</accession>
<dbReference type="PANTHER" id="PTHR28664:SF3">
    <property type="entry name" value="TIGHT JUNCTION-ASSOCIATED PROTEIN 1"/>
    <property type="match status" value="1"/>
</dbReference>
<comment type="subcellular location">
    <subcellularLocation>
        <location evidence="1">Membrane</location>
        <topology evidence="1">Peripheral membrane protein</topology>
    </subcellularLocation>
</comment>
<keyword evidence="7" id="KW-1185">Reference proteome</keyword>
<feature type="compositionally biased region" description="Low complexity" evidence="5">
    <location>
        <begin position="142"/>
        <end position="154"/>
    </location>
</feature>
<keyword evidence="4" id="KW-0175">Coiled coil</keyword>
<dbReference type="EMBL" id="JAOPHQ010004557">
    <property type="protein sequence ID" value="KAK0138970.1"/>
    <property type="molecule type" value="Genomic_DNA"/>
</dbReference>
<feature type="compositionally biased region" description="Basic and acidic residues" evidence="5">
    <location>
        <begin position="218"/>
        <end position="240"/>
    </location>
</feature>
<feature type="region of interest" description="Disordered" evidence="5">
    <location>
        <begin position="815"/>
        <end position="836"/>
    </location>
</feature>
<feature type="compositionally biased region" description="Basic and acidic residues" evidence="5">
    <location>
        <begin position="65"/>
        <end position="77"/>
    </location>
</feature>
<dbReference type="Proteomes" id="UP001174136">
    <property type="component" value="Unassembled WGS sequence"/>
</dbReference>
<feature type="region of interest" description="Disordered" evidence="5">
    <location>
        <begin position="44"/>
        <end position="154"/>
    </location>
</feature>
<feature type="compositionally biased region" description="Polar residues" evidence="5">
    <location>
        <begin position="598"/>
        <end position="609"/>
    </location>
</feature>